<name>A0A8F5BQ53_SACSH</name>
<feature type="domain" description="Polymerase nucleotidyl transferase" evidence="1">
    <location>
        <begin position="20"/>
        <end position="105"/>
    </location>
</feature>
<dbReference type="PANTHER" id="PTHR37030">
    <property type="entry name" value="NUCLEOTIDYLTRANSFERASE"/>
    <property type="match status" value="1"/>
</dbReference>
<dbReference type="Pfam" id="PF01909">
    <property type="entry name" value="NTP_transf_2"/>
    <property type="match status" value="1"/>
</dbReference>
<dbReference type="RefSeq" id="WP_218266179.1">
    <property type="nucleotide sequence ID" value="NZ_CP077717.1"/>
</dbReference>
<dbReference type="EMBL" id="CP077717">
    <property type="protein sequence ID" value="QXJ29419.1"/>
    <property type="molecule type" value="Genomic_DNA"/>
</dbReference>
<dbReference type="PANTHER" id="PTHR37030:SF1">
    <property type="entry name" value="NUCLEOTIDYLTRANSFERASE"/>
    <property type="match status" value="1"/>
</dbReference>
<evidence type="ECO:0000313" key="2">
    <source>
        <dbReference type="EMBL" id="QXJ29419.1"/>
    </source>
</evidence>
<evidence type="ECO:0000313" key="3">
    <source>
        <dbReference type="Proteomes" id="UP000694018"/>
    </source>
</evidence>
<dbReference type="AlphaFoldDB" id="A0A8F5BQ53"/>
<dbReference type="Proteomes" id="UP000694018">
    <property type="component" value="Chromosome"/>
</dbReference>
<gene>
    <name evidence="2" type="ORF">J5U23_02288</name>
</gene>
<dbReference type="GO" id="GO:0016779">
    <property type="term" value="F:nucleotidyltransferase activity"/>
    <property type="evidence" value="ECO:0007669"/>
    <property type="project" value="InterPro"/>
</dbReference>
<sequence>MSLDWWSKRKEILAHAREYVKKIKKICVEEIDKNCRVILFGSIARGNYRVDSDIDVLIITELANDIWKRAEIAVKIHKRLGFSDPLELHIVTLKIYEEWYKRFIDVYEEF</sequence>
<dbReference type="InterPro" id="IPR002934">
    <property type="entry name" value="Polymerase_NTP_transf_dom"/>
</dbReference>
<accession>A0A8F5BQ53</accession>
<proteinExistence type="predicted"/>
<organism evidence="2 3">
    <name type="scientific">Saccharolobus shibatae (strain ATCC 51178 / DSM 5389 / JCM 8931 / NBRC 15437 / B12)</name>
    <name type="common">Sulfolobus shibatae</name>
    <dbReference type="NCBI Taxonomy" id="523848"/>
    <lineage>
        <taxon>Archaea</taxon>
        <taxon>Thermoproteota</taxon>
        <taxon>Thermoprotei</taxon>
        <taxon>Sulfolobales</taxon>
        <taxon>Sulfolobaceae</taxon>
        <taxon>Saccharolobus</taxon>
    </lineage>
</organism>
<reference evidence="2" key="1">
    <citation type="journal article" date="2021" name="Environ. Microbiol.">
        <title>New insights into the diversity and evolution of the archaeal mobilome from three complete genomes of Saccharolobus shibatae.</title>
        <authorList>
            <person name="Medvedeva S."/>
            <person name="Brandt D."/>
            <person name="Cvirkaite-Krupovic V."/>
            <person name="Liu Y."/>
            <person name="Severinov K."/>
            <person name="Ishino S."/>
            <person name="Ishino Y."/>
            <person name="Prangishvili D."/>
            <person name="Kalinowski J."/>
            <person name="Krupovic M."/>
        </authorList>
    </citation>
    <scope>NUCLEOTIDE SEQUENCE</scope>
    <source>
        <strain evidence="2">B12</strain>
    </source>
</reference>
<dbReference type="CDD" id="cd05403">
    <property type="entry name" value="NT_KNTase_like"/>
    <property type="match status" value="1"/>
</dbReference>
<dbReference type="KEGG" id="sshi:J5U23_02288"/>
<evidence type="ECO:0000259" key="1">
    <source>
        <dbReference type="Pfam" id="PF01909"/>
    </source>
</evidence>
<dbReference type="GeneID" id="65563765"/>
<protein>
    <recommendedName>
        <fullName evidence="1">Polymerase nucleotidyl transferase domain-containing protein</fullName>
    </recommendedName>
</protein>
<dbReference type="OrthoDB" id="9287at2157"/>